<dbReference type="GO" id="GO:0050482">
    <property type="term" value="P:arachidonate secretion"/>
    <property type="evidence" value="ECO:0007669"/>
    <property type="project" value="InterPro"/>
</dbReference>
<evidence type="ECO:0000313" key="1">
    <source>
        <dbReference type="EMBL" id="CAJ0595782.1"/>
    </source>
</evidence>
<gene>
    <name evidence="1" type="ORF">CYNAS_LOCUS7765</name>
</gene>
<organism evidence="1 2">
    <name type="scientific">Cylicocyclus nassatus</name>
    <name type="common">Nematode worm</name>
    <dbReference type="NCBI Taxonomy" id="53992"/>
    <lineage>
        <taxon>Eukaryota</taxon>
        <taxon>Metazoa</taxon>
        <taxon>Ecdysozoa</taxon>
        <taxon>Nematoda</taxon>
        <taxon>Chromadorea</taxon>
        <taxon>Rhabditida</taxon>
        <taxon>Rhabditina</taxon>
        <taxon>Rhabditomorpha</taxon>
        <taxon>Strongyloidea</taxon>
        <taxon>Strongylidae</taxon>
        <taxon>Cylicocyclus</taxon>
    </lineage>
</organism>
<proteinExistence type="predicted"/>
<dbReference type="InterPro" id="IPR053322">
    <property type="entry name" value="PLA2-like"/>
</dbReference>
<protein>
    <submittedName>
        <fullName evidence="1">Uncharacterized protein</fullName>
    </submittedName>
</protein>
<dbReference type="GO" id="GO:0006644">
    <property type="term" value="P:phospholipid metabolic process"/>
    <property type="evidence" value="ECO:0007669"/>
    <property type="project" value="InterPro"/>
</dbReference>
<name>A0AA36GPF5_CYLNA</name>
<accession>A0AA36GPF5</accession>
<dbReference type="SUPFAM" id="SSF48619">
    <property type="entry name" value="Phospholipase A2, PLA2"/>
    <property type="match status" value="1"/>
</dbReference>
<dbReference type="GO" id="GO:0004623">
    <property type="term" value="F:phospholipase A2 activity"/>
    <property type="evidence" value="ECO:0007669"/>
    <property type="project" value="InterPro"/>
</dbReference>
<evidence type="ECO:0000313" key="2">
    <source>
        <dbReference type="Proteomes" id="UP001176961"/>
    </source>
</evidence>
<dbReference type="EMBL" id="CATQJL010000112">
    <property type="protein sequence ID" value="CAJ0595782.1"/>
    <property type="molecule type" value="Genomic_DNA"/>
</dbReference>
<dbReference type="Proteomes" id="UP001176961">
    <property type="component" value="Unassembled WGS sequence"/>
</dbReference>
<keyword evidence="2" id="KW-1185">Reference proteome</keyword>
<dbReference type="AlphaFoldDB" id="A0AA36GPF5"/>
<dbReference type="InterPro" id="IPR036444">
    <property type="entry name" value="PLipase_A2_dom_sf"/>
</dbReference>
<comment type="caution">
    <text evidence="1">The sequence shown here is derived from an EMBL/GenBank/DDBJ whole genome shotgun (WGS) entry which is preliminary data.</text>
</comment>
<sequence>MQCSVQCCSGVDCRVNFDLSDQAKETTPLVLINHIQCRLIIDSFPDLKYLTIFVFPSTIYIIQHAVNHHTSFTLLHRIFANDDDDHEEDNWECGTDDLTKYLSENQIELDCPKIKKSVNQCCVYHDKCYDDQHGRKYCDDTFCSCLEQVTRGYKVCHDENSVLFCSMVRQFGAHAYLRAGNHTGAVLAEETEVDLSHTGNSTNFDKDDVAVLDFDYEAFVRANDTNGKPIREGTDLLEQLVKTAK</sequence>
<dbReference type="PANTHER" id="PTHR34228">
    <property type="entry name" value="PROTEIN CBG09474-RELATED"/>
    <property type="match status" value="1"/>
</dbReference>
<reference evidence="1" key="1">
    <citation type="submission" date="2023-07" db="EMBL/GenBank/DDBJ databases">
        <authorList>
            <consortium name="CYATHOMIX"/>
        </authorList>
    </citation>
    <scope>NUCLEOTIDE SEQUENCE</scope>
    <source>
        <strain evidence="1">N/A</strain>
    </source>
</reference>